<dbReference type="InParanoid" id="B8LDD1"/>
<reference evidence="1 2" key="1">
    <citation type="journal article" date="2004" name="Science">
        <title>The genome of the diatom Thalassiosira pseudonana: ecology, evolution, and metabolism.</title>
        <authorList>
            <person name="Armbrust E.V."/>
            <person name="Berges J.A."/>
            <person name="Bowler C."/>
            <person name="Green B.R."/>
            <person name="Martinez D."/>
            <person name="Putnam N.H."/>
            <person name="Zhou S."/>
            <person name="Allen A.E."/>
            <person name="Apt K.E."/>
            <person name="Bechner M."/>
            <person name="Brzezinski M.A."/>
            <person name="Chaal B.K."/>
            <person name="Chiovitti A."/>
            <person name="Davis A.K."/>
            <person name="Demarest M.S."/>
            <person name="Detter J.C."/>
            <person name="Glavina T."/>
            <person name="Goodstein D."/>
            <person name="Hadi M.Z."/>
            <person name="Hellsten U."/>
            <person name="Hildebrand M."/>
            <person name="Jenkins B.D."/>
            <person name="Jurka J."/>
            <person name="Kapitonov V.V."/>
            <person name="Kroger N."/>
            <person name="Lau W.W."/>
            <person name="Lane T.W."/>
            <person name="Larimer F.W."/>
            <person name="Lippmeier J.C."/>
            <person name="Lucas S."/>
            <person name="Medina M."/>
            <person name="Montsant A."/>
            <person name="Obornik M."/>
            <person name="Parker M.S."/>
            <person name="Palenik B."/>
            <person name="Pazour G.J."/>
            <person name="Richardson P.M."/>
            <person name="Rynearson T.A."/>
            <person name="Saito M.A."/>
            <person name="Schwartz D.C."/>
            <person name="Thamatrakoln K."/>
            <person name="Valentin K."/>
            <person name="Vardi A."/>
            <person name="Wilkerson F.P."/>
            <person name="Rokhsar D.S."/>
        </authorList>
    </citation>
    <scope>NUCLEOTIDE SEQUENCE [LARGE SCALE GENOMIC DNA]</scope>
    <source>
        <strain evidence="1 2">CCMP1335</strain>
    </source>
</reference>
<dbReference type="PaxDb" id="35128-Thaps11209"/>
<dbReference type="EMBL" id="DS999419">
    <property type="protein sequence ID" value="EED86787.1"/>
    <property type="molecule type" value="Genomic_DNA"/>
</dbReference>
<name>B8LDD1_THAPS</name>
<protein>
    <submittedName>
        <fullName evidence="1">Uncharacterized protein</fullName>
    </submittedName>
</protein>
<proteinExistence type="predicted"/>
<reference evidence="1 2" key="2">
    <citation type="journal article" date="2008" name="Nature">
        <title>The Phaeodactylum genome reveals the evolutionary history of diatom genomes.</title>
        <authorList>
            <person name="Bowler C."/>
            <person name="Allen A.E."/>
            <person name="Badger J.H."/>
            <person name="Grimwood J."/>
            <person name="Jabbari K."/>
            <person name="Kuo A."/>
            <person name="Maheswari U."/>
            <person name="Martens C."/>
            <person name="Maumus F."/>
            <person name="Otillar R.P."/>
            <person name="Rayko E."/>
            <person name="Salamov A."/>
            <person name="Vandepoele K."/>
            <person name="Beszteri B."/>
            <person name="Gruber A."/>
            <person name="Heijde M."/>
            <person name="Katinka M."/>
            <person name="Mock T."/>
            <person name="Valentin K."/>
            <person name="Verret F."/>
            <person name="Berges J.A."/>
            <person name="Brownlee C."/>
            <person name="Cadoret J.P."/>
            <person name="Chiovitti A."/>
            <person name="Choi C.J."/>
            <person name="Coesel S."/>
            <person name="De Martino A."/>
            <person name="Detter J.C."/>
            <person name="Durkin C."/>
            <person name="Falciatore A."/>
            <person name="Fournet J."/>
            <person name="Haruta M."/>
            <person name="Huysman M.J."/>
            <person name="Jenkins B.D."/>
            <person name="Jiroutova K."/>
            <person name="Jorgensen R.E."/>
            <person name="Joubert Y."/>
            <person name="Kaplan A."/>
            <person name="Kroger N."/>
            <person name="Kroth P.G."/>
            <person name="La Roche J."/>
            <person name="Lindquist E."/>
            <person name="Lommer M."/>
            <person name="Martin-Jezequel V."/>
            <person name="Lopez P.J."/>
            <person name="Lucas S."/>
            <person name="Mangogna M."/>
            <person name="McGinnis K."/>
            <person name="Medlin L.K."/>
            <person name="Montsant A."/>
            <person name="Oudot-Le Secq M.P."/>
            <person name="Napoli C."/>
            <person name="Obornik M."/>
            <person name="Parker M.S."/>
            <person name="Petit J.L."/>
            <person name="Porcel B.M."/>
            <person name="Poulsen N."/>
            <person name="Robison M."/>
            <person name="Rychlewski L."/>
            <person name="Rynearson T.A."/>
            <person name="Schmutz J."/>
            <person name="Shapiro H."/>
            <person name="Siaut M."/>
            <person name="Stanley M."/>
            <person name="Sussman M.R."/>
            <person name="Taylor A.R."/>
            <person name="Vardi A."/>
            <person name="von Dassow P."/>
            <person name="Vyverman W."/>
            <person name="Willis A."/>
            <person name="Wyrwicz L.S."/>
            <person name="Rokhsar D.S."/>
            <person name="Weissenbach J."/>
            <person name="Armbrust E.V."/>
            <person name="Green B.R."/>
            <person name="Van de Peer Y."/>
            <person name="Grigoriev I.V."/>
        </authorList>
    </citation>
    <scope>NUCLEOTIDE SEQUENCE [LARGE SCALE GENOMIC DNA]</scope>
    <source>
        <strain evidence="1 2">CCMP1335</strain>
    </source>
</reference>
<organism evidence="1 2">
    <name type="scientific">Thalassiosira pseudonana</name>
    <name type="common">Marine diatom</name>
    <name type="synonym">Cyclotella nana</name>
    <dbReference type="NCBI Taxonomy" id="35128"/>
    <lineage>
        <taxon>Eukaryota</taxon>
        <taxon>Sar</taxon>
        <taxon>Stramenopiles</taxon>
        <taxon>Ochrophyta</taxon>
        <taxon>Bacillariophyta</taxon>
        <taxon>Coscinodiscophyceae</taxon>
        <taxon>Thalassiosirophycidae</taxon>
        <taxon>Thalassiosirales</taxon>
        <taxon>Thalassiosiraceae</taxon>
        <taxon>Thalassiosira</taxon>
    </lineage>
</organism>
<accession>B8LDD1</accession>
<dbReference type="KEGG" id="tps:THAPSDRAFT_11209"/>
<dbReference type="Proteomes" id="UP000001449">
    <property type="component" value="Unassembled WGS sequence"/>
</dbReference>
<sequence>MSSTNNTNTINSKQTTVAVEYTSTSISSTSATIKDQDPFLFYSDEDNLRRARQFEGVRCEQGDTERSSKSSNKTVVRKTRISFEMDALSILMDAIESEEFDDINGECCGKGDDAVSR</sequence>
<gene>
    <name evidence="1" type="ORF">THAPSDRAFT_11209</name>
</gene>
<dbReference type="AlphaFoldDB" id="B8LDD1"/>
<evidence type="ECO:0000313" key="1">
    <source>
        <dbReference type="EMBL" id="EED86787.1"/>
    </source>
</evidence>
<dbReference type="GeneID" id="7444320"/>
<dbReference type="RefSeq" id="XP_002297059.1">
    <property type="nucleotide sequence ID" value="XM_002297023.1"/>
</dbReference>
<evidence type="ECO:0000313" key="2">
    <source>
        <dbReference type="Proteomes" id="UP000001449"/>
    </source>
</evidence>
<dbReference type="HOGENOM" id="CLU_2089707_0_0_1"/>
<keyword evidence="2" id="KW-1185">Reference proteome</keyword>